<dbReference type="InParanoid" id="E4WTP0"/>
<sequence>MRNFVFLLYYFVFSAAENEIFKHAENNYERKIIIQKNNGTENQTSSEDSNDKIKKSDNLGILDISVGIEKILQRKSESCYLPQESRRFCKARIRENMNLNPFAEFSSDCLINCSTVETWLFLDNTTTSLILAGTGISTIRLVERTIDGLDNLQRLDLSFNILKHIDGNLLRHKYHMVELKAGHNKIQYLGPTVFRHTRNLESIDFSFNRIRFIAHNILAKSNGNRQEYLKKINLQGNKLKSLHPKLFHGTKELTTLNLSKNSFGRVSPSLFRGLYQLENLDLSENNLKVIQFDHLKDLRRLQTLILTQNQIKISGKGLFLKNLEFKICKKNEKKT</sequence>
<dbReference type="InterPro" id="IPR003591">
    <property type="entry name" value="Leu-rich_rpt_typical-subtyp"/>
</dbReference>
<evidence type="ECO:0000256" key="1">
    <source>
        <dbReference type="ARBA" id="ARBA00022614"/>
    </source>
</evidence>
<dbReference type="OrthoDB" id="6022531at2759"/>
<reference evidence="4" key="1">
    <citation type="journal article" date="2010" name="Science">
        <title>Plasticity of animal genome architecture unmasked by rapid evolution of a pelagic tunicate.</title>
        <authorList>
            <person name="Denoeud F."/>
            <person name="Henriet S."/>
            <person name="Mungpakdee S."/>
            <person name="Aury J.M."/>
            <person name="Da Silva C."/>
            <person name="Brinkmann H."/>
            <person name="Mikhaleva J."/>
            <person name="Olsen L.C."/>
            <person name="Jubin C."/>
            <person name="Canestro C."/>
            <person name="Bouquet J.M."/>
            <person name="Danks G."/>
            <person name="Poulain J."/>
            <person name="Campsteijn C."/>
            <person name="Adamski M."/>
            <person name="Cross I."/>
            <person name="Yadetie F."/>
            <person name="Muffato M."/>
            <person name="Louis A."/>
            <person name="Butcher S."/>
            <person name="Tsagkogeorga G."/>
            <person name="Konrad A."/>
            <person name="Singh S."/>
            <person name="Jensen M.F."/>
            <person name="Cong E.H."/>
            <person name="Eikeseth-Otteraa H."/>
            <person name="Noel B."/>
            <person name="Anthouard V."/>
            <person name="Porcel B.M."/>
            <person name="Kachouri-Lafond R."/>
            <person name="Nishino A."/>
            <person name="Ugolini M."/>
            <person name="Chourrout P."/>
            <person name="Nishida H."/>
            <person name="Aasland R."/>
            <person name="Huzurbazar S."/>
            <person name="Westhof E."/>
            <person name="Delsuc F."/>
            <person name="Lehrach H."/>
            <person name="Reinhardt R."/>
            <person name="Weissenbach J."/>
            <person name="Roy S.W."/>
            <person name="Artiguenave F."/>
            <person name="Postlethwait J.H."/>
            <person name="Manak J.R."/>
            <person name="Thompson E.M."/>
            <person name="Jaillon O."/>
            <person name="Du Pasquier L."/>
            <person name="Boudinot P."/>
            <person name="Liberles D.A."/>
            <person name="Volff J.N."/>
            <person name="Philippe H."/>
            <person name="Lenhard B."/>
            <person name="Roest Crollius H."/>
            <person name="Wincker P."/>
            <person name="Chourrout D."/>
        </authorList>
    </citation>
    <scope>NUCLEOTIDE SEQUENCE [LARGE SCALE GENOMIC DNA]</scope>
</reference>
<evidence type="ECO:0008006" key="6">
    <source>
        <dbReference type="Google" id="ProtNLM"/>
    </source>
</evidence>
<feature type="signal peptide" evidence="3">
    <location>
        <begin position="1"/>
        <end position="16"/>
    </location>
</feature>
<dbReference type="AlphaFoldDB" id="E4WTP0"/>
<dbReference type="EMBL" id="FN653016">
    <property type="protein sequence ID" value="CBY06973.1"/>
    <property type="molecule type" value="Genomic_DNA"/>
</dbReference>
<accession>E4WTP0</accession>
<proteinExistence type="predicted"/>
<dbReference type="PANTHER" id="PTHR45712:SF22">
    <property type="entry name" value="INSULIN-LIKE GROWTH FACTOR-BINDING PROTEIN COMPLEX ACID LABILE SUBUNIT"/>
    <property type="match status" value="1"/>
</dbReference>
<dbReference type="SUPFAM" id="SSF52058">
    <property type="entry name" value="L domain-like"/>
    <property type="match status" value="1"/>
</dbReference>
<keyword evidence="2" id="KW-0677">Repeat</keyword>
<keyword evidence="3" id="KW-0732">Signal</keyword>
<dbReference type="PANTHER" id="PTHR45712">
    <property type="entry name" value="AGAP008170-PA"/>
    <property type="match status" value="1"/>
</dbReference>
<evidence type="ECO:0000256" key="3">
    <source>
        <dbReference type="SAM" id="SignalP"/>
    </source>
</evidence>
<dbReference type="InterPro" id="IPR050333">
    <property type="entry name" value="SLRP"/>
</dbReference>
<evidence type="ECO:0000313" key="4">
    <source>
        <dbReference type="EMBL" id="CBY06973.1"/>
    </source>
</evidence>
<dbReference type="Proteomes" id="UP000001307">
    <property type="component" value="Unassembled WGS sequence"/>
</dbReference>
<feature type="chain" id="PRO_5003189553" description="LRRNT domain-containing protein" evidence="3">
    <location>
        <begin position="17"/>
        <end position="335"/>
    </location>
</feature>
<dbReference type="PROSITE" id="PS51450">
    <property type="entry name" value="LRR"/>
    <property type="match status" value="2"/>
</dbReference>
<keyword evidence="1" id="KW-0433">Leucine-rich repeat</keyword>
<keyword evidence="5" id="KW-1185">Reference proteome</keyword>
<dbReference type="InterPro" id="IPR001611">
    <property type="entry name" value="Leu-rich_rpt"/>
</dbReference>
<dbReference type="InterPro" id="IPR032675">
    <property type="entry name" value="LRR_dom_sf"/>
</dbReference>
<evidence type="ECO:0000313" key="5">
    <source>
        <dbReference type="Proteomes" id="UP000001307"/>
    </source>
</evidence>
<organism evidence="4">
    <name type="scientific">Oikopleura dioica</name>
    <name type="common">Tunicate</name>
    <dbReference type="NCBI Taxonomy" id="34765"/>
    <lineage>
        <taxon>Eukaryota</taxon>
        <taxon>Metazoa</taxon>
        <taxon>Chordata</taxon>
        <taxon>Tunicata</taxon>
        <taxon>Appendicularia</taxon>
        <taxon>Copelata</taxon>
        <taxon>Oikopleuridae</taxon>
        <taxon>Oikopleura</taxon>
    </lineage>
</organism>
<evidence type="ECO:0000256" key="2">
    <source>
        <dbReference type="ARBA" id="ARBA00022737"/>
    </source>
</evidence>
<protein>
    <recommendedName>
        <fullName evidence="6">LRRNT domain-containing protein</fullName>
    </recommendedName>
</protein>
<name>E4WTP0_OIKDI</name>
<gene>
    <name evidence="4" type="ORF">GSOID_T00006050001</name>
</gene>
<dbReference type="Gene3D" id="3.80.10.10">
    <property type="entry name" value="Ribonuclease Inhibitor"/>
    <property type="match status" value="2"/>
</dbReference>
<dbReference type="Pfam" id="PF13855">
    <property type="entry name" value="LRR_8"/>
    <property type="match status" value="1"/>
</dbReference>
<dbReference type="SMART" id="SM00369">
    <property type="entry name" value="LRR_TYP"/>
    <property type="match status" value="6"/>
</dbReference>